<dbReference type="Proteomes" id="UP001600039">
    <property type="component" value="Unassembled WGS sequence"/>
</dbReference>
<dbReference type="RefSeq" id="WP_379858707.1">
    <property type="nucleotide sequence ID" value="NZ_JBHZQA010000009.1"/>
</dbReference>
<proteinExistence type="predicted"/>
<name>A0ABW6HPK3_9FLAO</name>
<evidence type="ECO:0000313" key="2">
    <source>
        <dbReference type="Proteomes" id="UP001600039"/>
    </source>
</evidence>
<reference evidence="1 2" key="1">
    <citation type="submission" date="2024-06" db="EMBL/GenBank/DDBJ databases">
        <title>Flavobacterium spp. isolated from glacier.</title>
        <authorList>
            <person name="Han D."/>
        </authorList>
    </citation>
    <scope>NUCLEOTIDE SEQUENCE [LARGE SCALE GENOMIC DNA]</scope>
    <source>
        <strain evidence="1 2">LB3P45</strain>
    </source>
</reference>
<protein>
    <submittedName>
        <fullName evidence="1">Phage virion morphogenesis protein</fullName>
    </submittedName>
</protein>
<accession>A0ABW6HPK3</accession>
<dbReference type="InterPro" id="IPR006522">
    <property type="entry name" value="Phage_virion_morphogenesis"/>
</dbReference>
<dbReference type="Pfam" id="PF05069">
    <property type="entry name" value="Phage_tail_S"/>
    <property type="match status" value="1"/>
</dbReference>
<gene>
    <name evidence="1" type="ORF">ACFX5D_13350</name>
</gene>
<keyword evidence="2" id="KW-1185">Reference proteome</keyword>
<organism evidence="1 2">
    <name type="scientific">Flavobacterium fructosi</name>
    <dbReference type="NCBI Taxonomy" id="3230416"/>
    <lineage>
        <taxon>Bacteria</taxon>
        <taxon>Pseudomonadati</taxon>
        <taxon>Bacteroidota</taxon>
        <taxon>Flavobacteriia</taxon>
        <taxon>Flavobacteriales</taxon>
        <taxon>Flavobacteriaceae</taxon>
        <taxon>Flavobacterium</taxon>
    </lineage>
</organism>
<sequence length="170" mass="19328">MLDKIPNFQQIGKQLIIDAQTIAEVEMINFIMGNFEKQGFLDSSIVPWEGRKNDADSGRAILTKTGALRDSVKISSSSTKRVVATSDSKYAKIHNEGGTINIPVTAKMRKFFWYKYKETGQAKYKGMALTKKTHFTVNIPKRQFMGESVYFNNLIDAKFKKMIVQRFKAS</sequence>
<dbReference type="EMBL" id="JBHZQA010000009">
    <property type="protein sequence ID" value="MFE3848952.1"/>
    <property type="molecule type" value="Genomic_DNA"/>
</dbReference>
<comment type="caution">
    <text evidence="1">The sequence shown here is derived from an EMBL/GenBank/DDBJ whole genome shotgun (WGS) entry which is preliminary data.</text>
</comment>
<evidence type="ECO:0000313" key="1">
    <source>
        <dbReference type="EMBL" id="MFE3848952.1"/>
    </source>
</evidence>